<comment type="caution">
    <text evidence="2">Lacks conserved residue(s) required for the propagation of feature annotation.</text>
</comment>
<sequence>MRSVSSFATSYLLLISVCVKDALTGNIFIDAMERQCGGTIYLSTIHSKSLKLLLTSEMKYSALLDCHVTVAVEEHMRIHLAFLEMNILSFGACVGDYLMILDSEPLTEDVFHFQDSSIRRYCGSDIPESIVSTTNNLTIRFGDIDDVSSFYIQSISVSPTQPPAEADGATYVSNFVSRLLQYPNHSQLFLNPHHLMGLPCQNSGHSPT</sequence>
<dbReference type="Proteomes" id="UP000735302">
    <property type="component" value="Unassembled WGS sequence"/>
</dbReference>
<accession>A0AAV3ZRM1</accession>
<dbReference type="CDD" id="cd00041">
    <property type="entry name" value="CUB"/>
    <property type="match status" value="1"/>
</dbReference>
<evidence type="ECO:0000259" key="4">
    <source>
        <dbReference type="PROSITE" id="PS01180"/>
    </source>
</evidence>
<gene>
    <name evidence="5" type="ORF">PoB_002355900</name>
</gene>
<dbReference type="SUPFAM" id="SSF49854">
    <property type="entry name" value="Spermadhesin, CUB domain"/>
    <property type="match status" value="1"/>
</dbReference>
<feature type="signal peptide" evidence="3">
    <location>
        <begin position="1"/>
        <end position="24"/>
    </location>
</feature>
<dbReference type="InterPro" id="IPR042333">
    <property type="entry name" value="LRAD2/Mig-13-like"/>
</dbReference>
<dbReference type="PROSITE" id="PS01180">
    <property type="entry name" value="CUB"/>
    <property type="match status" value="1"/>
</dbReference>
<name>A0AAV3ZRM1_9GAST</name>
<evidence type="ECO:0000256" key="3">
    <source>
        <dbReference type="SAM" id="SignalP"/>
    </source>
</evidence>
<evidence type="ECO:0000256" key="2">
    <source>
        <dbReference type="PROSITE-ProRule" id="PRU00059"/>
    </source>
</evidence>
<comment type="caution">
    <text evidence="5">The sequence shown here is derived from an EMBL/GenBank/DDBJ whole genome shotgun (WGS) entry which is preliminary data.</text>
</comment>
<dbReference type="PANTHER" id="PTHR24652">
    <property type="entry name" value="LOW-DENSITY LIPOPROTEIN RECEPTOR CLASS A DOMAIN-CONTAINING PROTEIN 2"/>
    <property type="match status" value="1"/>
</dbReference>
<dbReference type="PANTHER" id="PTHR24652:SF69">
    <property type="entry name" value="CUB DOMAIN-CONTAINING PROTEIN"/>
    <property type="match status" value="1"/>
</dbReference>
<feature type="domain" description="CUB" evidence="4">
    <location>
        <begin position="36"/>
        <end position="157"/>
    </location>
</feature>
<keyword evidence="6" id="KW-1185">Reference proteome</keyword>
<evidence type="ECO:0000313" key="5">
    <source>
        <dbReference type="EMBL" id="GFN97053.1"/>
    </source>
</evidence>
<dbReference type="InterPro" id="IPR035914">
    <property type="entry name" value="Sperma_CUB_dom_sf"/>
</dbReference>
<dbReference type="AlphaFoldDB" id="A0AAV3ZRM1"/>
<dbReference type="SMART" id="SM00042">
    <property type="entry name" value="CUB"/>
    <property type="match status" value="1"/>
</dbReference>
<dbReference type="Gene3D" id="2.60.120.290">
    <property type="entry name" value="Spermadhesin, CUB domain"/>
    <property type="match status" value="1"/>
</dbReference>
<reference evidence="5 6" key="1">
    <citation type="journal article" date="2021" name="Elife">
        <title>Chloroplast acquisition without the gene transfer in kleptoplastic sea slugs, Plakobranchus ocellatus.</title>
        <authorList>
            <person name="Maeda T."/>
            <person name="Takahashi S."/>
            <person name="Yoshida T."/>
            <person name="Shimamura S."/>
            <person name="Takaki Y."/>
            <person name="Nagai Y."/>
            <person name="Toyoda A."/>
            <person name="Suzuki Y."/>
            <person name="Arimoto A."/>
            <person name="Ishii H."/>
            <person name="Satoh N."/>
            <person name="Nishiyama T."/>
            <person name="Hasebe M."/>
            <person name="Maruyama T."/>
            <person name="Minagawa J."/>
            <person name="Obokata J."/>
            <person name="Shigenobu S."/>
        </authorList>
    </citation>
    <scope>NUCLEOTIDE SEQUENCE [LARGE SCALE GENOMIC DNA]</scope>
</reference>
<proteinExistence type="predicted"/>
<organism evidence="5 6">
    <name type="scientific">Plakobranchus ocellatus</name>
    <dbReference type="NCBI Taxonomy" id="259542"/>
    <lineage>
        <taxon>Eukaryota</taxon>
        <taxon>Metazoa</taxon>
        <taxon>Spiralia</taxon>
        <taxon>Lophotrochozoa</taxon>
        <taxon>Mollusca</taxon>
        <taxon>Gastropoda</taxon>
        <taxon>Heterobranchia</taxon>
        <taxon>Euthyneura</taxon>
        <taxon>Panpulmonata</taxon>
        <taxon>Sacoglossa</taxon>
        <taxon>Placobranchoidea</taxon>
        <taxon>Plakobranchidae</taxon>
        <taxon>Plakobranchus</taxon>
    </lineage>
</organism>
<dbReference type="InterPro" id="IPR000859">
    <property type="entry name" value="CUB_dom"/>
</dbReference>
<feature type="chain" id="PRO_5043685680" evidence="3">
    <location>
        <begin position="25"/>
        <end position="208"/>
    </location>
</feature>
<evidence type="ECO:0000256" key="1">
    <source>
        <dbReference type="ARBA" id="ARBA00023157"/>
    </source>
</evidence>
<keyword evidence="1" id="KW-1015">Disulfide bond</keyword>
<keyword evidence="3" id="KW-0732">Signal</keyword>
<evidence type="ECO:0000313" key="6">
    <source>
        <dbReference type="Proteomes" id="UP000735302"/>
    </source>
</evidence>
<dbReference type="Pfam" id="PF00431">
    <property type="entry name" value="CUB"/>
    <property type="match status" value="1"/>
</dbReference>
<protein>
    <submittedName>
        <fullName evidence="5">Tumor necrosis factor-inducible gene 6 protein</fullName>
    </submittedName>
</protein>
<dbReference type="EMBL" id="BLXT01002730">
    <property type="protein sequence ID" value="GFN97053.1"/>
    <property type="molecule type" value="Genomic_DNA"/>
</dbReference>